<accession>A0A9P6HF50</accession>
<dbReference type="GO" id="GO:0016929">
    <property type="term" value="F:deSUMOylase activity"/>
    <property type="evidence" value="ECO:0007669"/>
    <property type="project" value="TreeGrafter"/>
</dbReference>
<evidence type="ECO:0000256" key="3">
    <source>
        <dbReference type="ARBA" id="ARBA00022801"/>
    </source>
</evidence>
<dbReference type="PANTHER" id="PTHR12606">
    <property type="entry name" value="SENTRIN/SUMO-SPECIFIC PROTEASE"/>
    <property type="match status" value="1"/>
</dbReference>
<organism evidence="7 8">
    <name type="scientific">Thelephora terrestris</name>
    <dbReference type="NCBI Taxonomy" id="56493"/>
    <lineage>
        <taxon>Eukaryota</taxon>
        <taxon>Fungi</taxon>
        <taxon>Dikarya</taxon>
        <taxon>Basidiomycota</taxon>
        <taxon>Agaricomycotina</taxon>
        <taxon>Agaricomycetes</taxon>
        <taxon>Thelephorales</taxon>
        <taxon>Thelephoraceae</taxon>
        <taxon>Thelephora</taxon>
    </lineage>
</organism>
<dbReference type="PANTHER" id="PTHR12606:SF141">
    <property type="entry name" value="GH15225P-RELATED"/>
    <property type="match status" value="1"/>
</dbReference>
<dbReference type="InterPro" id="IPR003653">
    <property type="entry name" value="Peptidase_C48_C"/>
</dbReference>
<dbReference type="GO" id="GO:0016926">
    <property type="term" value="P:protein desumoylation"/>
    <property type="evidence" value="ECO:0007669"/>
    <property type="project" value="TreeGrafter"/>
</dbReference>
<dbReference type="PROSITE" id="PS50600">
    <property type="entry name" value="ULP_PROTEASE"/>
    <property type="match status" value="1"/>
</dbReference>
<name>A0A9P6HF50_9AGAM</name>
<feature type="region of interest" description="Disordered" evidence="5">
    <location>
        <begin position="50"/>
        <end position="83"/>
    </location>
</feature>
<dbReference type="Proteomes" id="UP000736335">
    <property type="component" value="Unassembled WGS sequence"/>
</dbReference>
<evidence type="ECO:0000313" key="8">
    <source>
        <dbReference type="Proteomes" id="UP000736335"/>
    </source>
</evidence>
<keyword evidence="3" id="KW-0378">Hydrolase</keyword>
<evidence type="ECO:0000313" key="7">
    <source>
        <dbReference type="EMBL" id="KAF9785975.1"/>
    </source>
</evidence>
<dbReference type="SUPFAM" id="SSF54001">
    <property type="entry name" value="Cysteine proteinases"/>
    <property type="match status" value="1"/>
</dbReference>
<dbReference type="GO" id="GO:0006508">
    <property type="term" value="P:proteolysis"/>
    <property type="evidence" value="ECO:0007669"/>
    <property type="project" value="UniProtKB-KW"/>
</dbReference>
<dbReference type="AlphaFoldDB" id="A0A9P6HF50"/>
<evidence type="ECO:0000256" key="2">
    <source>
        <dbReference type="ARBA" id="ARBA00022670"/>
    </source>
</evidence>
<keyword evidence="8" id="KW-1185">Reference proteome</keyword>
<feature type="domain" description="Ubiquitin-like protease family profile" evidence="6">
    <location>
        <begin position="168"/>
        <end position="364"/>
    </location>
</feature>
<reference evidence="7" key="1">
    <citation type="journal article" date="2020" name="Nat. Commun.">
        <title>Large-scale genome sequencing of mycorrhizal fungi provides insights into the early evolution of symbiotic traits.</title>
        <authorList>
            <person name="Miyauchi S."/>
            <person name="Kiss E."/>
            <person name="Kuo A."/>
            <person name="Drula E."/>
            <person name="Kohler A."/>
            <person name="Sanchez-Garcia M."/>
            <person name="Morin E."/>
            <person name="Andreopoulos B."/>
            <person name="Barry K.W."/>
            <person name="Bonito G."/>
            <person name="Buee M."/>
            <person name="Carver A."/>
            <person name="Chen C."/>
            <person name="Cichocki N."/>
            <person name="Clum A."/>
            <person name="Culley D."/>
            <person name="Crous P.W."/>
            <person name="Fauchery L."/>
            <person name="Girlanda M."/>
            <person name="Hayes R.D."/>
            <person name="Keri Z."/>
            <person name="LaButti K."/>
            <person name="Lipzen A."/>
            <person name="Lombard V."/>
            <person name="Magnuson J."/>
            <person name="Maillard F."/>
            <person name="Murat C."/>
            <person name="Nolan M."/>
            <person name="Ohm R.A."/>
            <person name="Pangilinan J."/>
            <person name="Pereira M.F."/>
            <person name="Perotto S."/>
            <person name="Peter M."/>
            <person name="Pfister S."/>
            <person name="Riley R."/>
            <person name="Sitrit Y."/>
            <person name="Stielow J.B."/>
            <person name="Szollosi G."/>
            <person name="Zifcakova L."/>
            <person name="Stursova M."/>
            <person name="Spatafora J.W."/>
            <person name="Tedersoo L."/>
            <person name="Vaario L.M."/>
            <person name="Yamada A."/>
            <person name="Yan M."/>
            <person name="Wang P."/>
            <person name="Xu J."/>
            <person name="Bruns T."/>
            <person name="Baldrian P."/>
            <person name="Vilgalys R."/>
            <person name="Dunand C."/>
            <person name="Henrissat B."/>
            <person name="Grigoriev I.V."/>
            <person name="Hibbett D."/>
            <person name="Nagy L.G."/>
            <person name="Martin F.M."/>
        </authorList>
    </citation>
    <scope>NUCLEOTIDE SEQUENCE</scope>
    <source>
        <strain evidence="7">UH-Tt-Lm1</strain>
    </source>
</reference>
<dbReference type="InterPro" id="IPR038765">
    <property type="entry name" value="Papain-like_cys_pep_sf"/>
</dbReference>
<keyword evidence="4" id="KW-0788">Thiol protease</keyword>
<comment type="caution">
    <text evidence="7">The sequence shown here is derived from an EMBL/GenBank/DDBJ whole genome shotgun (WGS) entry which is preliminary data.</text>
</comment>
<feature type="compositionally biased region" description="Low complexity" evidence="5">
    <location>
        <begin position="51"/>
        <end position="61"/>
    </location>
</feature>
<reference evidence="7" key="2">
    <citation type="submission" date="2020-11" db="EMBL/GenBank/DDBJ databases">
        <authorList>
            <consortium name="DOE Joint Genome Institute"/>
            <person name="Kuo A."/>
            <person name="Miyauchi S."/>
            <person name="Kiss E."/>
            <person name="Drula E."/>
            <person name="Kohler A."/>
            <person name="Sanchez-Garcia M."/>
            <person name="Andreopoulos B."/>
            <person name="Barry K.W."/>
            <person name="Bonito G."/>
            <person name="Buee M."/>
            <person name="Carver A."/>
            <person name="Chen C."/>
            <person name="Cichocki N."/>
            <person name="Clum A."/>
            <person name="Culley D."/>
            <person name="Crous P.W."/>
            <person name="Fauchery L."/>
            <person name="Girlanda M."/>
            <person name="Hayes R."/>
            <person name="Keri Z."/>
            <person name="Labutti K."/>
            <person name="Lipzen A."/>
            <person name="Lombard V."/>
            <person name="Magnuson J."/>
            <person name="Maillard F."/>
            <person name="Morin E."/>
            <person name="Murat C."/>
            <person name="Nolan M."/>
            <person name="Ohm R."/>
            <person name="Pangilinan J."/>
            <person name="Pereira M."/>
            <person name="Perotto S."/>
            <person name="Peter M."/>
            <person name="Riley R."/>
            <person name="Sitrit Y."/>
            <person name="Stielow B."/>
            <person name="Szollosi G."/>
            <person name="Zifcakova L."/>
            <person name="Stursova M."/>
            <person name="Spatafora J.W."/>
            <person name="Tedersoo L."/>
            <person name="Vaario L.-M."/>
            <person name="Yamada A."/>
            <person name="Yan M."/>
            <person name="Wang P."/>
            <person name="Xu J."/>
            <person name="Bruns T."/>
            <person name="Baldrian P."/>
            <person name="Vilgalys R."/>
            <person name="Henrissat B."/>
            <person name="Grigoriev I.V."/>
            <person name="Hibbett D."/>
            <person name="Nagy L.G."/>
            <person name="Martin F.M."/>
        </authorList>
    </citation>
    <scope>NUCLEOTIDE SEQUENCE</scope>
    <source>
        <strain evidence="7">UH-Tt-Lm1</strain>
    </source>
</reference>
<evidence type="ECO:0000256" key="1">
    <source>
        <dbReference type="ARBA" id="ARBA00005234"/>
    </source>
</evidence>
<evidence type="ECO:0000259" key="6">
    <source>
        <dbReference type="PROSITE" id="PS50600"/>
    </source>
</evidence>
<gene>
    <name evidence="7" type="ORF">BJ322DRAFT_1057271</name>
</gene>
<proteinExistence type="inferred from homology"/>
<keyword evidence="2" id="KW-0645">Protease</keyword>
<evidence type="ECO:0000256" key="4">
    <source>
        <dbReference type="ARBA" id="ARBA00022807"/>
    </source>
</evidence>
<dbReference type="Pfam" id="PF02902">
    <property type="entry name" value="Peptidase_C48"/>
    <property type="match status" value="1"/>
</dbReference>
<sequence>MVQKTRKLNRDEMLKTLYEDRRSKGYKSDYEDFKSLLHYEKRLEQERVIRSSLSPSASMSDLHSKPASTPKEQRRHSTTELRETELDEDYLTYLIKKAKKSLDGPPPKRPFVPSLEQLRLSRKAEVDAIDQILRPKKPPLPPHLPPADEAYVDAILTKRGTISKSGREQVADKDIARLRPHQWLNDEIINFYGQLILSRSESQKENSKSTPAEKHINGLVNGIKGKGKAEATDKKPLDVHYFSTFFWPKLIGDGYDKGRLAKWTKKFDLFSKDVVLIPVNHNNSHWTAAAINFRKKRIQSFDSMGTARSEVHKALRKYLDDEHRNKKKKPFDFTGWVDWVDEKTPQQENGYDCGVFTCQFLQALSRGEEEDFGFTQVDMPYLRRRMLWEIANAQLRNDP</sequence>
<dbReference type="EMBL" id="WIUZ02000006">
    <property type="protein sequence ID" value="KAF9785975.1"/>
    <property type="molecule type" value="Genomic_DNA"/>
</dbReference>
<dbReference type="OrthoDB" id="1939479at2759"/>
<evidence type="ECO:0000256" key="5">
    <source>
        <dbReference type="SAM" id="MobiDB-lite"/>
    </source>
</evidence>
<protein>
    <submittedName>
        <fullName evidence="7">Cysteine proteinase</fullName>
    </submittedName>
</protein>
<dbReference type="Gene3D" id="3.40.395.10">
    <property type="entry name" value="Adenoviral Proteinase, Chain A"/>
    <property type="match status" value="1"/>
</dbReference>
<comment type="similarity">
    <text evidence="1">Belongs to the peptidase C48 family.</text>
</comment>
<dbReference type="GO" id="GO:0005634">
    <property type="term" value="C:nucleus"/>
    <property type="evidence" value="ECO:0007669"/>
    <property type="project" value="TreeGrafter"/>
</dbReference>
<feature type="compositionally biased region" description="Basic and acidic residues" evidence="5">
    <location>
        <begin position="71"/>
        <end position="83"/>
    </location>
</feature>